<proteinExistence type="predicted"/>
<evidence type="ECO:0000313" key="1">
    <source>
        <dbReference type="EMBL" id="KAJ8018907.1"/>
    </source>
</evidence>
<protein>
    <submittedName>
        <fullName evidence="1">Nipped-B-like protein A</fullName>
    </submittedName>
</protein>
<keyword evidence="2" id="KW-1185">Reference proteome</keyword>
<dbReference type="AlphaFoldDB" id="A0A9Q0Y9Y9"/>
<dbReference type="EMBL" id="JAIZAY010000146">
    <property type="protein sequence ID" value="KAJ8018907.1"/>
    <property type="molecule type" value="Genomic_DNA"/>
</dbReference>
<gene>
    <name evidence="1" type="ORF">HOLleu_42846</name>
</gene>
<comment type="caution">
    <text evidence="1">The sequence shown here is derived from an EMBL/GenBank/DDBJ whole genome shotgun (WGS) entry which is preliminary data.</text>
</comment>
<evidence type="ECO:0000313" key="2">
    <source>
        <dbReference type="Proteomes" id="UP001152320"/>
    </source>
</evidence>
<organism evidence="1 2">
    <name type="scientific">Holothuria leucospilota</name>
    <name type="common">Black long sea cucumber</name>
    <name type="synonym">Mertensiothuria leucospilota</name>
    <dbReference type="NCBI Taxonomy" id="206669"/>
    <lineage>
        <taxon>Eukaryota</taxon>
        <taxon>Metazoa</taxon>
        <taxon>Echinodermata</taxon>
        <taxon>Eleutherozoa</taxon>
        <taxon>Echinozoa</taxon>
        <taxon>Holothuroidea</taxon>
        <taxon>Aspidochirotacea</taxon>
        <taxon>Aspidochirotida</taxon>
        <taxon>Holothuriidae</taxon>
        <taxon>Holothuria</taxon>
    </lineage>
</organism>
<name>A0A9Q0Y9Y9_HOLLE</name>
<dbReference type="Proteomes" id="UP001152320">
    <property type="component" value="Unassembled WGS sequence"/>
</dbReference>
<accession>A0A9Q0Y9Y9</accession>
<reference evidence="1" key="1">
    <citation type="submission" date="2021-10" db="EMBL/GenBank/DDBJ databases">
        <title>Tropical sea cucumber genome reveals ecological adaptation and Cuvierian tubules defense mechanism.</title>
        <authorList>
            <person name="Chen T."/>
        </authorList>
    </citation>
    <scope>NUCLEOTIDE SEQUENCE</scope>
    <source>
        <strain evidence="1">Nanhai2018</strain>
        <tissue evidence="1">Muscle</tissue>
    </source>
</reference>
<sequence>MSHRSRFKFTLVSKCGNIPPAKPWAFLGQNLEQTDDLECLQALRERIVQACPEVTIGVQGKQQKGVARVSDYSSIEESMLVAVHCEQTEGRPHIGRLSMVGMDEVEVEWLRGSWTGGWHPWKIKQNGRKKPYSSVVPKKALILWDFTITKGGRLRKDTTRELKSKYEELDS</sequence>